<protein>
    <submittedName>
        <fullName evidence="3">Uncharacterized protein</fullName>
    </submittedName>
</protein>
<keyword evidence="4" id="KW-1185">Reference proteome</keyword>
<feature type="compositionally biased region" description="Polar residues" evidence="1">
    <location>
        <begin position="43"/>
        <end position="60"/>
    </location>
</feature>
<name>A0A2N9JH57_9ACTN</name>
<proteinExistence type="predicted"/>
<dbReference type="EMBL" id="LT985188">
    <property type="protein sequence ID" value="SPD86923.1"/>
    <property type="molecule type" value="Genomic_DNA"/>
</dbReference>
<dbReference type="RefSeq" id="WP_105185769.1">
    <property type="nucleotide sequence ID" value="NZ_BAAAGO010000014.1"/>
</dbReference>
<evidence type="ECO:0000256" key="1">
    <source>
        <dbReference type="SAM" id="MobiDB-lite"/>
    </source>
</evidence>
<accession>A0A2N9JH57</accession>
<dbReference type="AlphaFoldDB" id="A0A2N9JH57"/>
<sequence>MTQPNQGYDNTGGYGQSANPYGQPHVAGQPSYGQPNPHDPGSQYGQSNPYGQPNPYGQTSPYGQPHPYQGGGYPQSGQQGYDGQPGWGMQQTPAKRPAWRTSVGWIFVALTGLFTLSAITQLASGRLFSGGSAAYMAGQLIGLVLVIGGPALVAWLMLRKK</sequence>
<gene>
    <name evidence="3" type="ORF">MPLG2_1893</name>
</gene>
<feature type="transmembrane region" description="Helical" evidence="2">
    <location>
        <begin position="103"/>
        <end position="123"/>
    </location>
</feature>
<feature type="transmembrane region" description="Helical" evidence="2">
    <location>
        <begin position="135"/>
        <end position="158"/>
    </location>
</feature>
<evidence type="ECO:0000313" key="3">
    <source>
        <dbReference type="EMBL" id="SPD86923.1"/>
    </source>
</evidence>
<dbReference type="KEGG" id="mgg:MPLG2_1893"/>
<organism evidence="3 4">
    <name type="scientific">Micropruina glycogenica</name>
    <dbReference type="NCBI Taxonomy" id="75385"/>
    <lineage>
        <taxon>Bacteria</taxon>
        <taxon>Bacillati</taxon>
        <taxon>Actinomycetota</taxon>
        <taxon>Actinomycetes</taxon>
        <taxon>Propionibacteriales</taxon>
        <taxon>Nocardioidaceae</taxon>
        <taxon>Micropruina</taxon>
    </lineage>
</organism>
<keyword evidence="2" id="KW-1133">Transmembrane helix</keyword>
<keyword evidence="2" id="KW-0812">Transmembrane</keyword>
<dbReference type="Proteomes" id="UP000238164">
    <property type="component" value="Chromosome 1"/>
</dbReference>
<feature type="compositionally biased region" description="Low complexity" evidence="1">
    <location>
        <begin position="75"/>
        <end position="84"/>
    </location>
</feature>
<keyword evidence="2" id="KW-0472">Membrane</keyword>
<evidence type="ECO:0000313" key="4">
    <source>
        <dbReference type="Proteomes" id="UP000238164"/>
    </source>
</evidence>
<evidence type="ECO:0000256" key="2">
    <source>
        <dbReference type="SAM" id="Phobius"/>
    </source>
</evidence>
<feature type="region of interest" description="Disordered" evidence="1">
    <location>
        <begin position="1"/>
        <end position="94"/>
    </location>
</feature>
<reference evidence="3 4" key="1">
    <citation type="submission" date="2018-02" db="EMBL/GenBank/DDBJ databases">
        <authorList>
            <person name="Cohen D.B."/>
            <person name="Kent A.D."/>
        </authorList>
    </citation>
    <scope>NUCLEOTIDE SEQUENCE [LARGE SCALE GENOMIC DNA]</scope>
    <source>
        <strain evidence="3">1</strain>
    </source>
</reference>